<evidence type="ECO:0000256" key="6">
    <source>
        <dbReference type="SAM" id="SignalP"/>
    </source>
</evidence>
<evidence type="ECO:0000259" key="7">
    <source>
        <dbReference type="Pfam" id="PF05730"/>
    </source>
</evidence>
<proteinExistence type="predicted"/>
<keyword evidence="3 6" id="KW-0732">Signal</keyword>
<evidence type="ECO:0000313" key="9">
    <source>
        <dbReference type="Proteomes" id="UP000027195"/>
    </source>
</evidence>
<dbReference type="GO" id="GO:0005576">
    <property type="term" value="C:extracellular region"/>
    <property type="evidence" value="ECO:0007669"/>
    <property type="project" value="UniProtKB-SubCell"/>
</dbReference>
<feature type="compositionally biased region" description="Polar residues" evidence="5">
    <location>
        <begin position="153"/>
        <end position="162"/>
    </location>
</feature>
<dbReference type="InterPro" id="IPR008427">
    <property type="entry name" value="Extracellular_membr_CFEM_dom"/>
</dbReference>
<keyword evidence="9" id="KW-1185">Reference proteome</keyword>
<sequence length="184" mass="17541">MRFATFSVLAFVAGVVSAQAGLVPACVNRCTTACPNITDLTCVCQQSFINAATPCVQASCSAADAQTTLMLLQSVCPGGVSPFSAASSFDSLTGPRSVSAVTINTNAPGSTTPGAGSSTASTSASSTAIVIPNTTVAPGSPTTVTAGATSTTNAPSGSATHNGASAAAPGGALGAVLLGALALL</sequence>
<protein>
    <recommendedName>
        <fullName evidence="7">CFEM domain-containing protein</fullName>
    </recommendedName>
</protein>
<feature type="signal peptide" evidence="6">
    <location>
        <begin position="1"/>
        <end position="18"/>
    </location>
</feature>
<dbReference type="EMBL" id="KL198018">
    <property type="protein sequence ID" value="KDQ20239.1"/>
    <property type="molecule type" value="Genomic_DNA"/>
</dbReference>
<feature type="domain" description="CFEM" evidence="7">
    <location>
        <begin position="24"/>
        <end position="76"/>
    </location>
</feature>
<organism evidence="8 9">
    <name type="scientific">Botryobasidium botryosum (strain FD-172 SS1)</name>
    <dbReference type="NCBI Taxonomy" id="930990"/>
    <lineage>
        <taxon>Eukaryota</taxon>
        <taxon>Fungi</taxon>
        <taxon>Dikarya</taxon>
        <taxon>Basidiomycota</taxon>
        <taxon>Agaricomycotina</taxon>
        <taxon>Agaricomycetes</taxon>
        <taxon>Cantharellales</taxon>
        <taxon>Botryobasidiaceae</taxon>
        <taxon>Botryobasidium</taxon>
    </lineage>
</organism>
<dbReference type="Pfam" id="PF05730">
    <property type="entry name" value="CFEM"/>
    <property type="match status" value="1"/>
</dbReference>
<dbReference type="HOGENOM" id="CLU_1467924_0_0_1"/>
<gene>
    <name evidence="8" type="ORF">BOTBODRAFT_170236</name>
</gene>
<keyword evidence="4" id="KW-1015">Disulfide bond</keyword>
<evidence type="ECO:0000256" key="5">
    <source>
        <dbReference type="SAM" id="MobiDB-lite"/>
    </source>
</evidence>
<dbReference type="InParanoid" id="A0A067MX97"/>
<comment type="subcellular location">
    <subcellularLocation>
        <location evidence="1">Secreted</location>
    </subcellularLocation>
</comment>
<dbReference type="AlphaFoldDB" id="A0A067MX97"/>
<evidence type="ECO:0000256" key="1">
    <source>
        <dbReference type="ARBA" id="ARBA00004613"/>
    </source>
</evidence>
<evidence type="ECO:0000313" key="8">
    <source>
        <dbReference type="EMBL" id="KDQ20239.1"/>
    </source>
</evidence>
<evidence type="ECO:0000256" key="3">
    <source>
        <dbReference type="ARBA" id="ARBA00022729"/>
    </source>
</evidence>
<feature type="region of interest" description="Disordered" evidence="5">
    <location>
        <begin position="132"/>
        <end position="165"/>
    </location>
</feature>
<feature type="chain" id="PRO_5001641623" description="CFEM domain-containing protein" evidence="6">
    <location>
        <begin position="19"/>
        <end position="184"/>
    </location>
</feature>
<accession>A0A067MX97</accession>
<dbReference type="Proteomes" id="UP000027195">
    <property type="component" value="Unassembled WGS sequence"/>
</dbReference>
<feature type="compositionally biased region" description="Low complexity" evidence="5">
    <location>
        <begin position="138"/>
        <end position="152"/>
    </location>
</feature>
<keyword evidence="2" id="KW-0964">Secreted</keyword>
<evidence type="ECO:0000256" key="2">
    <source>
        <dbReference type="ARBA" id="ARBA00022525"/>
    </source>
</evidence>
<evidence type="ECO:0000256" key="4">
    <source>
        <dbReference type="ARBA" id="ARBA00023157"/>
    </source>
</evidence>
<name>A0A067MX97_BOTB1</name>
<reference evidence="9" key="1">
    <citation type="journal article" date="2014" name="Proc. Natl. Acad. Sci. U.S.A.">
        <title>Extensive sampling of basidiomycete genomes demonstrates inadequacy of the white-rot/brown-rot paradigm for wood decay fungi.</title>
        <authorList>
            <person name="Riley R."/>
            <person name="Salamov A.A."/>
            <person name="Brown D.W."/>
            <person name="Nagy L.G."/>
            <person name="Floudas D."/>
            <person name="Held B.W."/>
            <person name="Levasseur A."/>
            <person name="Lombard V."/>
            <person name="Morin E."/>
            <person name="Otillar R."/>
            <person name="Lindquist E.A."/>
            <person name="Sun H."/>
            <person name="LaButti K.M."/>
            <person name="Schmutz J."/>
            <person name="Jabbour D."/>
            <person name="Luo H."/>
            <person name="Baker S.E."/>
            <person name="Pisabarro A.G."/>
            <person name="Walton J.D."/>
            <person name="Blanchette R.A."/>
            <person name="Henrissat B."/>
            <person name="Martin F."/>
            <person name="Cullen D."/>
            <person name="Hibbett D.S."/>
            <person name="Grigoriev I.V."/>
        </authorList>
    </citation>
    <scope>NUCLEOTIDE SEQUENCE [LARGE SCALE GENOMIC DNA]</scope>
    <source>
        <strain evidence="9">FD-172 SS1</strain>
    </source>
</reference>